<dbReference type="AlphaFoldDB" id="A0A7D8AJ97"/>
<dbReference type="PANTHER" id="PTHR13847:SF289">
    <property type="entry name" value="GLYCINE OXIDASE"/>
    <property type="match status" value="1"/>
</dbReference>
<dbReference type="Proteomes" id="UP000515708">
    <property type="component" value="Chromosome"/>
</dbReference>
<feature type="compositionally biased region" description="Low complexity" evidence="2">
    <location>
        <begin position="366"/>
        <end position="377"/>
    </location>
</feature>
<dbReference type="Gene3D" id="3.30.9.10">
    <property type="entry name" value="D-Amino Acid Oxidase, subunit A, domain 2"/>
    <property type="match status" value="1"/>
</dbReference>
<protein>
    <submittedName>
        <fullName evidence="4">FAD-binding oxidoreductase</fullName>
    </submittedName>
</protein>
<dbReference type="SUPFAM" id="SSF51905">
    <property type="entry name" value="FAD/NAD(P)-binding domain"/>
    <property type="match status" value="1"/>
</dbReference>
<sequence length="408" mass="42808">MKIVVIGAGSVGAHIAYRLQERGASVVLLEAGARAHGTSRSSFAWLSSFPQRAWTEDAGRAALRPTVHPRFAELADELGGDWIHWCGTLAWGAPDERASFRELAATCIRRGVELEVWDAAAARERMHGLRIADDTEFVFEPESGWVDAPALIDRLIGRLEALGGTVREQTAVADLLRAGDRITGVVTASGERIEADLVINAAGSWGSHIAALAGVALPLDIVPGLMIYTDPVDPALAPSAVLNSPTWLSRPHPGGGLAIHWRGESMTSRHGANGWSAERIIADVAKTIPSLDGVGVSATRVGIRPIPPGGPVVGGCPGCRACTTCSRTEGSGGARSGRTSSLARCSMERTSQSWRACDPIASTCRPPSSEDSPTTPSRADSSARFATPDDRRALCDPAAPHEVGTAGS</sequence>
<dbReference type="InterPro" id="IPR036188">
    <property type="entry name" value="FAD/NAD-bd_sf"/>
</dbReference>
<dbReference type="Gene3D" id="3.50.50.60">
    <property type="entry name" value="FAD/NAD(P)-binding domain"/>
    <property type="match status" value="1"/>
</dbReference>
<keyword evidence="1" id="KW-0560">Oxidoreductase</keyword>
<gene>
    <name evidence="4" type="ORF">FVO59_08690</name>
</gene>
<dbReference type="EMBL" id="CP043732">
    <property type="protein sequence ID" value="QMU97285.1"/>
    <property type="molecule type" value="Genomic_DNA"/>
</dbReference>
<organism evidence="4 5">
    <name type="scientific">Microbacterium esteraromaticum</name>
    <dbReference type="NCBI Taxonomy" id="57043"/>
    <lineage>
        <taxon>Bacteria</taxon>
        <taxon>Bacillati</taxon>
        <taxon>Actinomycetota</taxon>
        <taxon>Actinomycetes</taxon>
        <taxon>Micrococcales</taxon>
        <taxon>Microbacteriaceae</taxon>
        <taxon>Microbacterium</taxon>
    </lineage>
</organism>
<name>A0A7D8AJ97_9MICO</name>
<dbReference type="GO" id="GO:0016491">
    <property type="term" value="F:oxidoreductase activity"/>
    <property type="evidence" value="ECO:0007669"/>
    <property type="project" value="UniProtKB-KW"/>
</dbReference>
<feature type="region of interest" description="Disordered" evidence="2">
    <location>
        <begin position="358"/>
        <end position="408"/>
    </location>
</feature>
<evidence type="ECO:0000256" key="1">
    <source>
        <dbReference type="ARBA" id="ARBA00023002"/>
    </source>
</evidence>
<feature type="domain" description="FAD dependent oxidoreductase" evidence="3">
    <location>
        <begin position="2"/>
        <end position="319"/>
    </location>
</feature>
<dbReference type="Pfam" id="PF01266">
    <property type="entry name" value="DAO"/>
    <property type="match status" value="1"/>
</dbReference>
<evidence type="ECO:0000313" key="5">
    <source>
        <dbReference type="Proteomes" id="UP000515708"/>
    </source>
</evidence>
<proteinExistence type="predicted"/>
<dbReference type="InterPro" id="IPR006076">
    <property type="entry name" value="FAD-dep_OxRdtase"/>
</dbReference>
<dbReference type="PANTHER" id="PTHR13847">
    <property type="entry name" value="SARCOSINE DEHYDROGENASE-RELATED"/>
    <property type="match status" value="1"/>
</dbReference>
<dbReference type="RefSeq" id="WP_182252280.1">
    <property type="nucleotide sequence ID" value="NZ_CP043732.1"/>
</dbReference>
<accession>A0A7D8AJ97</accession>
<dbReference type="GO" id="GO:0005737">
    <property type="term" value="C:cytoplasm"/>
    <property type="evidence" value="ECO:0007669"/>
    <property type="project" value="TreeGrafter"/>
</dbReference>
<evidence type="ECO:0000313" key="4">
    <source>
        <dbReference type="EMBL" id="QMU97285.1"/>
    </source>
</evidence>
<evidence type="ECO:0000256" key="2">
    <source>
        <dbReference type="SAM" id="MobiDB-lite"/>
    </source>
</evidence>
<reference evidence="4 5" key="1">
    <citation type="journal article" date="2020" name="Front. Microbiol.">
        <title>Design of Bacterial Strain-Specific qPCR Assays Using NGS Data and Publicly Available Resources and Its Application to Track Biocontrol Strains.</title>
        <authorList>
            <person name="Hernandez I."/>
            <person name="Sant C."/>
            <person name="Martinez R."/>
            <person name="Fernandez C."/>
        </authorList>
    </citation>
    <scope>NUCLEOTIDE SEQUENCE [LARGE SCALE GENOMIC DNA]</scope>
    <source>
        <strain evidence="4 5">B24</strain>
    </source>
</reference>
<evidence type="ECO:0000259" key="3">
    <source>
        <dbReference type="Pfam" id="PF01266"/>
    </source>
</evidence>